<keyword evidence="2" id="KW-1005">Bacterial flagellum biogenesis</keyword>
<dbReference type="STRING" id="1121881.SAMN02745225_01601"/>
<evidence type="ECO:0000256" key="2">
    <source>
        <dbReference type="ARBA" id="ARBA00022795"/>
    </source>
</evidence>
<keyword evidence="4" id="KW-0966">Cell projection</keyword>
<dbReference type="GO" id="GO:0044781">
    <property type="term" value="P:bacterial-type flagellum organization"/>
    <property type="evidence" value="ECO:0007669"/>
    <property type="project" value="UniProtKB-KW"/>
</dbReference>
<reference evidence="5" key="1">
    <citation type="submission" date="2016-11" db="EMBL/GenBank/DDBJ databases">
        <authorList>
            <person name="Varghese N."/>
            <person name="Submissions S."/>
        </authorList>
    </citation>
    <scope>NUCLEOTIDE SEQUENCE [LARGE SCALE GENOMIC DNA]</scope>
    <source>
        <strain evidence="5">DSM 19514</strain>
    </source>
</reference>
<gene>
    <name evidence="4" type="ORF">SAMN02745225_01601</name>
</gene>
<organism evidence="4 5">
    <name type="scientific">Ferrithrix thermotolerans DSM 19514</name>
    <dbReference type="NCBI Taxonomy" id="1121881"/>
    <lineage>
        <taxon>Bacteria</taxon>
        <taxon>Bacillati</taxon>
        <taxon>Actinomycetota</taxon>
        <taxon>Acidimicrobiia</taxon>
        <taxon>Acidimicrobiales</taxon>
        <taxon>Acidimicrobiaceae</taxon>
        <taxon>Ferrithrix</taxon>
    </lineage>
</organism>
<comment type="similarity">
    <text evidence="1">Belongs to the FlgD family.</text>
</comment>
<evidence type="ECO:0000256" key="3">
    <source>
        <dbReference type="SAM" id="MobiDB-lite"/>
    </source>
</evidence>
<evidence type="ECO:0000313" key="4">
    <source>
        <dbReference type="EMBL" id="SHE77884.1"/>
    </source>
</evidence>
<protein>
    <submittedName>
        <fullName evidence="4">Flagellar basal-body rod modification protein FlgD</fullName>
    </submittedName>
</protein>
<proteinExistence type="inferred from homology"/>
<dbReference type="Pfam" id="PF03963">
    <property type="entry name" value="FlgD"/>
    <property type="match status" value="1"/>
</dbReference>
<accession>A0A1M4W9G7</accession>
<feature type="compositionally biased region" description="Low complexity" evidence="3">
    <location>
        <begin position="33"/>
        <end position="46"/>
    </location>
</feature>
<dbReference type="Proteomes" id="UP000184295">
    <property type="component" value="Unassembled WGS sequence"/>
</dbReference>
<dbReference type="InterPro" id="IPR005648">
    <property type="entry name" value="FlgD"/>
</dbReference>
<keyword evidence="5" id="KW-1185">Reference proteome</keyword>
<dbReference type="EMBL" id="FQUL01000023">
    <property type="protein sequence ID" value="SHE77884.1"/>
    <property type="molecule type" value="Genomic_DNA"/>
</dbReference>
<evidence type="ECO:0000256" key="1">
    <source>
        <dbReference type="ARBA" id="ARBA00010577"/>
    </source>
</evidence>
<dbReference type="OrthoDB" id="9785233at2"/>
<keyword evidence="4" id="KW-0969">Cilium</keyword>
<dbReference type="RefSeq" id="WP_084660326.1">
    <property type="nucleotide sequence ID" value="NZ_FQUL01000023.1"/>
</dbReference>
<keyword evidence="4" id="KW-0282">Flagellum</keyword>
<sequence>MTQVLPLPSTFFGSNAITSPSISQTTSAAGVPQSASSTSSQSSSGLGSLTSNDFLQLLVTQLTNQDPSNPVDPTQMIAQTATLTMVQDLQSLQQSVAQLQQSQAVAQASALISQQVTYQDSSGNSQSGLVSSVSVGPSGPLLNIGGAQVPLSQVTQIS</sequence>
<feature type="region of interest" description="Disordered" evidence="3">
    <location>
        <begin position="22"/>
        <end position="46"/>
    </location>
</feature>
<evidence type="ECO:0000313" key="5">
    <source>
        <dbReference type="Proteomes" id="UP000184295"/>
    </source>
</evidence>
<name>A0A1M4W9G7_9ACTN</name>
<dbReference type="AlphaFoldDB" id="A0A1M4W9G7"/>